<dbReference type="AlphaFoldDB" id="A0A9W9I9B6"/>
<accession>A0A9W9I9B6</accession>
<evidence type="ECO:0000313" key="2">
    <source>
        <dbReference type="Proteomes" id="UP001149163"/>
    </source>
</evidence>
<dbReference type="EMBL" id="JAPQKN010000002">
    <property type="protein sequence ID" value="KAJ5168935.1"/>
    <property type="molecule type" value="Genomic_DNA"/>
</dbReference>
<organism evidence="1 2">
    <name type="scientific">Penicillium canariense</name>
    <dbReference type="NCBI Taxonomy" id="189055"/>
    <lineage>
        <taxon>Eukaryota</taxon>
        <taxon>Fungi</taxon>
        <taxon>Dikarya</taxon>
        <taxon>Ascomycota</taxon>
        <taxon>Pezizomycotina</taxon>
        <taxon>Eurotiomycetes</taxon>
        <taxon>Eurotiomycetidae</taxon>
        <taxon>Eurotiales</taxon>
        <taxon>Aspergillaceae</taxon>
        <taxon>Penicillium</taxon>
    </lineage>
</organism>
<keyword evidence="2" id="KW-1185">Reference proteome</keyword>
<proteinExistence type="predicted"/>
<reference evidence="1" key="2">
    <citation type="journal article" date="2023" name="IMA Fungus">
        <title>Comparative genomic study of the Penicillium genus elucidates a diverse pangenome and 15 lateral gene transfer events.</title>
        <authorList>
            <person name="Petersen C."/>
            <person name="Sorensen T."/>
            <person name="Nielsen M.R."/>
            <person name="Sondergaard T.E."/>
            <person name="Sorensen J.L."/>
            <person name="Fitzpatrick D.A."/>
            <person name="Frisvad J.C."/>
            <person name="Nielsen K.L."/>
        </authorList>
    </citation>
    <scope>NUCLEOTIDE SEQUENCE</scope>
    <source>
        <strain evidence="1">IBT 26290</strain>
    </source>
</reference>
<dbReference type="OrthoDB" id="4216928at2759"/>
<comment type="caution">
    <text evidence="1">The sequence shown here is derived from an EMBL/GenBank/DDBJ whole genome shotgun (WGS) entry which is preliminary data.</text>
</comment>
<gene>
    <name evidence="1" type="ORF">N7482_004529</name>
</gene>
<dbReference type="GeneID" id="81425830"/>
<reference evidence="1" key="1">
    <citation type="submission" date="2022-11" db="EMBL/GenBank/DDBJ databases">
        <authorList>
            <person name="Petersen C."/>
        </authorList>
    </citation>
    <scope>NUCLEOTIDE SEQUENCE</scope>
    <source>
        <strain evidence="1">IBT 26290</strain>
    </source>
</reference>
<dbReference type="RefSeq" id="XP_056545396.1">
    <property type="nucleotide sequence ID" value="XM_056686654.1"/>
</dbReference>
<dbReference type="Proteomes" id="UP001149163">
    <property type="component" value="Unassembled WGS sequence"/>
</dbReference>
<sequence length="238" mass="26808">MRLFAGDIRSHATASALWGTLESTVVALFDHLYFPESSESNDLLPIAMDPIIQFWEWWILQESARRTVLLTFYFIQISKVLQGDIPVHCDGKLGLKHAWYMSAHLWNSQSAFDFAVAWAEKEHFVIRDIDFTVALEEARPDDVDIFARMLMVTIVGIDAAKAWFYARGAIIYHGAADQALANAGEMKLPSLSPKEGDDSSLKIKIRLDLHAKVRLELDAQIYGDITISLLQIPPAMIC</sequence>
<protein>
    <submittedName>
        <fullName evidence="1">Uncharacterized protein</fullName>
    </submittedName>
</protein>
<name>A0A9W9I9B6_9EURO</name>
<evidence type="ECO:0000313" key="1">
    <source>
        <dbReference type="EMBL" id="KAJ5168935.1"/>
    </source>
</evidence>